<dbReference type="GO" id="GO:0005739">
    <property type="term" value="C:mitochondrion"/>
    <property type="evidence" value="ECO:0007669"/>
    <property type="project" value="TreeGrafter"/>
</dbReference>
<dbReference type="PANTHER" id="PTHR11548">
    <property type="entry name" value="THYMIDYLATE SYNTHASE 1"/>
    <property type="match status" value="1"/>
</dbReference>
<evidence type="ECO:0000256" key="4">
    <source>
        <dbReference type="ARBA" id="ARBA00022603"/>
    </source>
</evidence>
<dbReference type="Proteomes" id="UP000011185">
    <property type="component" value="Unassembled WGS sequence"/>
</dbReference>
<accession>L7JW42</accession>
<evidence type="ECO:0000259" key="9">
    <source>
        <dbReference type="Pfam" id="PF00303"/>
    </source>
</evidence>
<gene>
    <name evidence="10" type="ORF">THOM_1340</name>
</gene>
<dbReference type="CDD" id="cd00351">
    <property type="entry name" value="TS_Pyrimidine_HMase"/>
    <property type="match status" value="1"/>
</dbReference>
<dbReference type="GO" id="GO:0006231">
    <property type="term" value="P:dTMP biosynthetic process"/>
    <property type="evidence" value="ECO:0007669"/>
    <property type="project" value="InterPro"/>
</dbReference>
<evidence type="ECO:0000313" key="10">
    <source>
        <dbReference type="EMBL" id="ELQ75668.1"/>
    </source>
</evidence>
<dbReference type="OrthoDB" id="766at2759"/>
<dbReference type="HAMAP" id="MF_00008">
    <property type="entry name" value="Thymidy_synth_bact"/>
    <property type="match status" value="1"/>
</dbReference>
<protein>
    <recommendedName>
        <fullName evidence="3">thymidylate synthase</fullName>
        <ecNumber evidence="3">2.1.1.45</ecNumber>
    </recommendedName>
</protein>
<evidence type="ECO:0000256" key="1">
    <source>
        <dbReference type="ARBA" id="ARBA00004992"/>
    </source>
</evidence>
<keyword evidence="4 10" id="KW-0489">Methyltransferase</keyword>
<name>L7JW42_TRAHO</name>
<dbReference type="InParanoid" id="L7JW42"/>
<dbReference type="STRING" id="72359.L7JW42"/>
<feature type="compositionally biased region" description="Basic and acidic residues" evidence="8">
    <location>
        <begin position="21"/>
        <end position="42"/>
    </location>
</feature>
<dbReference type="GO" id="GO:0005829">
    <property type="term" value="C:cytosol"/>
    <property type="evidence" value="ECO:0007669"/>
    <property type="project" value="TreeGrafter"/>
</dbReference>
<evidence type="ECO:0000256" key="2">
    <source>
        <dbReference type="ARBA" id="ARBA00009972"/>
    </source>
</evidence>
<comment type="catalytic activity">
    <reaction evidence="7">
        <text>dUMP + (6R)-5,10-methylene-5,6,7,8-tetrahydrofolate = 7,8-dihydrofolate + dTMP</text>
        <dbReference type="Rhea" id="RHEA:12104"/>
        <dbReference type="ChEBI" id="CHEBI:15636"/>
        <dbReference type="ChEBI" id="CHEBI:57451"/>
        <dbReference type="ChEBI" id="CHEBI:63528"/>
        <dbReference type="ChEBI" id="CHEBI:246422"/>
        <dbReference type="EC" id="2.1.1.45"/>
    </reaction>
</comment>
<evidence type="ECO:0000313" key="11">
    <source>
        <dbReference type="Proteomes" id="UP000011185"/>
    </source>
</evidence>
<dbReference type="NCBIfam" id="TIGR03284">
    <property type="entry name" value="thym_sym"/>
    <property type="match status" value="1"/>
</dbReference>
<dbReference type="AlphaFoldDB" id="L7JW42"/>
<dbReference type="InterPro" id="IPR023451">
    <property type="entry name" value="Thymidate_synth/dCMP_Mease_dom"/>
</dbReference>
<evidence type="ECO:0000256" key="3">
    <source>
        <dbReference type="ARBA" id="ARBA00011947"/>
    </source>
</evidence>
<dbReference type="InterPro" id="IPR036926">
    <property type="entry name" value="Thymidate_synth/dCMP_Mease_sf"/>
</dbReference>
<proteinExistence type="inferred from homology"/>
<evidence type="ECO:0000256" key="8">
    <source>
        <dbReference type="SAM" id="MobiDB-lite"/>
    </source>
</evidence>
<sequence length="336" mass="38576">MEKNVAQNGTGICTRCRNEMKNDEKENEQNRADGRHTADHNKNLYNGNVEEKAYLNLIERVIAHGIRKDDRTGTGTFTLTGQVLRFSLENNTLPLLTTKKTAFDIILKELLFFVKAQTDNKILTCQNVKIWNGNSTAEFFEQYCINRPAGDLGPVYGFQWRHFGAQYKSSSDNYDGQGVDQLQNVIDEIKRDKNSRRLIISAWNPLCIKEMALPPCHTMFQILILEEKVTLIMYQRSGDIGLGVPFNIASYSILAAMIGYMTGYAPGEFVHVIGDAHVYLNHVDALKVQLGREPYDFPKLYIRPKRKIQRIEDFELEDFELEGYRHHDKITMQMAV</sequence>
<keyword evidence="6" id="KW-0545">Nucleotide biosynthesis</keyword>
<dbReference type="FunFam" id="3.30.572.10:FF:000013">
    <property type="entry name" value="Thymidylate synthase"/>
    <property type="match status" value="1"/>
</dbReference>
<evidence type="ECO:0000256" key="6">
    <source>
        <dbReference type="ARBA" id="ARBA00022727"/>
    </source>
</evidence>
<feature type="region of interest" description="Disordered" evidence="8">
    <location>
        <begin position="21"/>
        <end position="43"/>
    </location>
</feature>
<dbReference type="InterPro" id="IPR000398">
    <property type="entry name" value="Thymidylate_synthase"/>
</dbReference>
<evidence type="ECO:0000256" key="5">
    <source>
        <dbReference type="ARBA" id="ARBA00022679"/>
    </source>
</evidence>
<dbReference type="VEuPathDB" id="MicrosporidiaDB:THOM_1340"/>
<dbReference type="PRINTS" id="PR00108">
    <property type="entry name" value="THYMDSNTHASE"/>
</dbReference>
<reference evidence="10 11" key="1">
    <citation type="journal article" date="2012" name="PLoS Pathog.">
        <title>The genome of the obligate intracellular parasite Trachipleistophora hominis: new insights into microsporidian genome dynamics and reductive evolution.</title>
        <authorList>
            <person name="Heinz E."/>
            <person name="Williams T.A."/>
            <person name="Nakjang S."/>
            <person name="Noel C.J."/>
            <person name="Swan D.C."/>
            <person name="Goldberg A.V."/>
            <person name="Harris S.R."/>
            <person name="Weinmaier T."/>
            <person name="Markert S."/>
            <person name="Becher D."/>
            <person name="Bernhardt J."/>
            <person name="Dagan T."/>
            <person name="Hacker C."/>
            <person name="Lucocq J.M."/>
            <person name="Schweder T."/>
            <person name="Rattei T."/>
            <person name="Hall N."/>
            <person name="Hirt R.P."/>
            <person name="Embley T.M."/>
        </authorList>
    </citation>
    <scope>NUCLEOTIDE SEQUENCE [LARGE SCALE GENOMIC DNA]</scope>
</reference>
<dbReference type="InterPro" id="IPR045097">
    <property type="entry name" value="Thymidate_synth/dCMP_Mease"/>
</dbReference>
<dbReference type="GO" id="GO:0016491">
    <property type="term" value="F:oxidoreductase activity"/>
    <property type="evidence" value="ECO:0007669"/>
    <property type="project" value="UniProtKB-KW"/>
</dbReference>
<evidence type="ECO:0000256" key="7">
    <source>
        <dbReference type="ARBA" id="ARBA00047344"/>
    </source>
</evidence>
<dbReference type="PANTHER" id="PTHR11548:SF2">
    <property type="entry name" value="THYMIDYLATE SYNTHASE"/>
    <property type="match status" value="1"/>
</dbReference>
<dbReference type="SUPFAM" id="SSF55831">
    <property type="entry name" value="Thymidylate synthase/dCMP hydroxymethylase"/>
    <property type="match status" value="1"/>
</dbReference>
<dbReference type="HOGENOM" id="CLU_021669_0_2_1"/>
<dbReference type="OMA" id="AYGRFWR"/>
<keyword evidence="5 10" id="KW-0808">Transferase</keyword>
<keyword evidence="10" id="KW-0560">Oxidoreductase</keyword>
<keyword evidence="11" id="KW-1185">Reference proteome</keyword>
<dbReference type="GO" id="GO:0032259">
    <property type="term" value="P:methylation"/>
    <property type="evidence" value="ECO:0007669"/>
    <property type="project" value="UniProtKB-KW"/>
</dbReference>
<organism evidence="10 11">
    <name type="scientific">Trachipleistophora hominis</name>
    <name type="common">Microsporidian parasite</name>
    <dbReference type="NCBI Taxonomy" id="72359"/>
    <lineage>
        <taxon>Eukaryota</taxon>
        <taxon>Fungi</taxon>
        <taxon>Fungi incertae sedis</taxon>
        <taxon>Microsporidia</taxon>
        <taxon>Pleistophoridae</taxon>
        <taxon>Trachipleistophora</taxon>
    </lineage>
</organism>
<comment type="pathway">
    <text evidence="1">Pyrimidine metabolism; dTTP biosynthesis.</text>
</comment>
<dbReference type="GO" id="GO:0004799">
    <property type="term" value="F:thymidylate synthase activity"/>
    <property type="evidence" value="ECO:0007669"/>
    <property type="project" value="UniProtKB-EC"/>
</dbReference>
<dbReference type="EMBL" id="JH993935">
    <property type="protein sequence ID" value="ELQ75668.1"/>
    <property type="molecule type" value="Genomic_DNA"/>
</dbReference>
<dbReference type="Gene3D" id="3.30.572.10">
    <property type="entry name" value="Thymidylate synthase/dCMP hydroxymethylase domain"/>
    <property type="match status" value="1"/>
</dbReference>
<dbReference type="EC" id="2.1.1.45" evidence="3"/>
<dbReference type="Pfam" id="PF00303">
    <property type="entry name" value="Thymidylat_synt"/>
    <property type="match status" value="1"/>
</dbReference>
<feature type="domain" description="Thymidylate synthase/dCMP hydroxymethylase" evidence="9">
    <location>
        <begin position="52"/>
        <end position="336"/>
    </location>
</feature>
<comment type="similarity">
    <text evidence="2">Belongs to the thymidylate synthase family.</text>
</comment>